<comment type="caution">
    <text evidence="2">The sequence shown here is derived from an EMBL/GenBank/DDBJ whole genome shotgun (WGS) entry which is preliminary data.</text>
</comment>
<dbReference type="EMBL" id="REGN01000935">
    <property type="protein sequence ID" value="RNA38020.1"/>
    <property type="molecule type" value="Genomic_DNA"/>
</dbReference>
<keyword evidence="1" id="KW-1133">Transmembrane helix</keyword>
<organism evidence="2 3">
    <name type="scientific">Brachionus plicatilis</name>
    <name type="common">Marine rotifer</name>
    <name type="synonym">Brachionus muelleri</name>
    <dbReference type="NCBI Taxonomy" id="10195"/>
    <lineage>
        <taxon>Eukaryota</taxon>
        <taxon>Metazoa</taxon>
        <taxon>Spiralia</taxon>
        <taxon>Gnathifera</taxon>
        <taxon>Rotifera</taxon>
        <taxon>Eurotatoria</taxon>
        <taxon>Monogononta</taxon>
        <taxon>Pseudotrocha</taxon>
        <taxon>Ploima</taxon>
        <taxon>Brachionidae</taxon>
        <taxon>Brachionus</taxon>
    </lineage>
</organism>
<dbReference type="Proteomes" id="UP000276133">
    <property type="component" value="Unassembled WGS sequence"/>
</dbReference>
<proteinExistence type="predicted"/>
<sequence length="73" mass="8424">MKENDSILPSKSRFETFIEASWCIVLEGIVLNGNFDITFTEFSVLVDYVISVIFIYNRSIKMGKKTIVEIEQI</sequence>
<evidence type="ECO:0000256" key="1">
    <source>
        <dbReference type="SAM" id="Phobius"/>
    </source>
</evidence>
<evidence type="ECO:0000313" key="2">
    <source>
        <dbReference type="EMBL" id="RNA38020.1"/>
    </source>
</evidence>
<keyword evidence="3" id="KW-1185">Reference proteome</keyword>
<dbReference type="AlphaFoldDB" id="A0A3M7SQW4"/>
<evidence type="ECO:0000313" key="3">
    <source>
        <dbReference type="Proteomes" id="UP000276133"/>
    </source>
</evidence>
<keyword evidence="1" id="KW-0472">Membrane</keyword>
<protein>
    <submittedName>
        <fullName evidence="2">Uncharacterized protein</fullName>
    </submittedName>
</protein>
<accession>A0A3M7SQW4</accession>
<keyword evidence="1" id="KW-0812">Transmembrane</keyword>
<gene>
    <name evidence="2" type="ORF">BpHYR1_002535</name>
</gene>
<name>A0A3M7SQW4_BRAPC</name>
<feature type="transmembrane region" description="Helical" evidence="1">
    <location>
        <begin position="37"/>
        <end position="56"/>
    </location>
</feature>
<reference evidence="2 3" key="1">
    <citation type="journal article" date="2018" name="Sci. Rep.">
        <title>Genomic signatures of local adaptation to the degree of environmental predictability in rotifers.</title>
        <authorList>
            <person name="Franch-Gras L."/>
            <person name="Hahn C."/>
            <person name="Garcia-Roger E.M."/>
            <person name="Carmona M.J."/>
            <person name="Serra M."/>
            <person name="Gomez A."/>
        </authorList>
    </citation>
    <scope>NUCLEOTIDE SEQUENCE [LARGE SCALE GENOMIC DNA]</scope>
    <source>
        <strain evidence="2">HYR1</strain>
    </source>
</reference>